<evidence type="ECO:0000259" key="1">
    <source>
        <dbReference type="Pfam" id="PF13403"/>
    </source>
</evidence>
<protein>
    <recommendedName>
        <fullName evidence="1">Hedgehog/Intein (Hint) domain-containing protein</fullName>
    </recommendedName>
</protein>
<dbReference type="Pfam" id="PF13403">
    <property type="entry name" value="Hint_2"/>
    <property type="match status" value="1"/>
</dbReference>
<dbReference type="RefSeq" id="WP_259553222.1">
    <property type="nucleotide sequence ID" value="NZ_BAABHW010000006.1"/>
</dbReference>
<evidence type="ECO:0000313" key="2">
    <source>
        <dbReference type="EMBL" id="GAA5080492.1"/>
    </source>
</evidence>
<proteinExistence type="predicted"/>
<reference evidence="3" key="1">
    <citation type="journal article" date="2019" name="Int. J. Syst. Evol. Microbiol.">
        <title>The Global Catalogue of Microorganisms (GCM) 10K type strain sequencing project: providing services to taxonomists for standard genome sequencing and annotation.</title>
        <authorList>
            <consortium name="The Broad Institute Genomics Platform"/>
            <consortium name="The Broad Institute Genome Sequencing Center for Infectious Disease"/>
            <person name="Wu L."/>
            <person name="Ma J."/>
        </authorList>
    </citation>
    <scope>NUCLEOTIDE SEQUENCE [LARGE SCALE GENOMIC DNA]</scope>
    <source>
        <strain evidence="3">JCM 18015</strain>
    </source>
</reference>
<organism evidence="2 3">
    <name type="scientific">[Roseibacterium] beibuensis</name>
    <dbReference type="NCBI Taxonomy" id="1193142"/>
    <lineage>
        <taxon>Bacteria</taxon>
        <taxon>Pseudomonadati</taxon>
        <taxon>Pseudomonadota</taxon>
        <taxon>Alphaproteobacteria</taxon>
        <taxon>Rhodobacterales</taxon>
        <taxon>Roseobacteraceae</taxon>
        <taxon>Roseicyclus</taxon>
    </lineage>
</organism>
<dbReference type="InterPro" id="IPR028992">
    <property type="entry name" value="Hedgehog/Intein_dom"/>
</dbReference>
<gene>
    <name evidence="2" type="ORF">GCM10023209_34160</name>
</gene>
<feature type="domain" description="Hedgehog/Intein (Hint)" evidence="1">
    <location>
        <begin position="133"/>
        <end position="269"/>
    </location>
</feature>
<name>A0ABP9LPQ5_9RHOB</name>
<sequence length="357" mass="37832">MDQPIQYQSFDFALLISQLFSSDQTIVLSDIGPITTTGTLTDNDGVFYVGEEVTLDGMTLTMMGSGTATPGVDIGGITLPLGTPVDVLVFQDPSTDQLYLAYPDQPPSLVAAVAVVLSVDEVGYDTNTDTPLCFCEGTLVATPFGNAKVESLTGGDEVLDWCGARVRVLAVIDSRLAVPKPDQQPIVFEPGSLGEGLPERRLKLSPQHRLCLPGCDPAGADPFLGPALAFVDLPRVRQKKSLQPVNYVHLVTERHAILRVEGVPAESLLLRARELGGMAGQSAESVAAAIGMKPCHLEEHPASRPAGRLLTKQQAAKLVAAWQVNTSLVPGPTWPTNTGDVAEDTWVPTVLVGGQSC</sequence>
<accession>A0ABP9LPQ5</accession>
<dbReference type="Proteomes" id="UP001499910">
    <property type="component" value="Unassembled WGS sequence"/>
</dbReference>
<dbReference type="EMBL" id="BAABHW010000006">
    <property type="protein sequence ID" value="GAA5080492.1"/>
    <property type="molecule type" value="Genomic_DNA"/>
</dbReference>
<dbReference type="SUPFAM" id="SSF51294">
    <property type="entry name" value="Hedgehog/intein (Hint) domain"/>
    <property type="match status" value="1"/>
</dbReference>
<evidence type="ECO:0000313" key="3">
    <source>
        <dbReference type="Proteomes" id="UP001499910"/>
    </source>
</evidence>
<dbReference type="InterPro" id="IPR036844">
    <property type="entry name" value="Hint_dom_sf"/>
</dbReference>
<keyword evidence="3" id="KW-1185">Reference proteome</keyword>
<comment type="caution">
    <text evidence="2">The sequence shown here is derived from an EMBL/GenBank/DDBJ whole genome shotgun (WGS) entry which is preliminary data.</text>
</comment>